<evidence type="ECO:0000256" key="1">
    <source>
        <dbReference type="SAM" id="MobiDB-lite"/>
    </source>
</evidence>
<evidence type="ECO:0000313" key="2">
    <source>
        <dbReference type="EMBL" id="PIA14863.1"/>
    </source>
</evidence>
<feature type="compositionally biased region" description="Low complexity" evidence="1">
    <location>
        <begin position="216"/>
        <end position="225"/>
    </location>
</feature>
<gene>
    <name evidence="2" type="ORF">COEREDRAFT_9937</name>
</gene>
<feature type="region of interest" description="Disordered" evidence="1">
    <location>
        <begin position="94"/>
        <end position="312"/>
    </location>
</feature>
<proteinExistence type="predicted"/>
<dbReference type="Proteomes" id="UP000242474">
    <property type="component" value="Unassembled WGS sequence"/>
</dbReference>
<accession>A0A2G5B741</accession>
<name>A0A2G5B741_COERN</name>
<feature type="compositionally biased region" description="Polar residues" evidence="1">
    <location>
        <begin position="103"/>
        <end position="118"/>
    </location>
</feature>
<sequence>MRPFAGQTAEVVGDREARRRARYRGNPDRARFHRQSDAEEFVIHVVEPRHDSRGGSSALVQGMRGISLTERKSMDSGYAGGSITVDYTPPSTCGDPIVDNVGRDSSSSPAIVSCNDSNHSCRHQHSTESIISEQSNPGLKQTHDSACHSPAPASEESSDILRAAEYLSAEESAAQAEPPEDPATPAQAEPPEDPATPAQSPEASESETALPGEVHATIPTTTTTTDKPRPRPAKTERRRPENKPAVGSARRQREGINVKDIEQVAQDASTRMTRSMARKLGGVQRPRRHFGEGVSATQILRPAGRQHSTPEP</sequence>
<feature type="compositionally biased region" description="Polar residues" evidence="1">
    <location>
        <begin position="127"/>
        <end position="139"/>
    </location>
</feature>
<dbReference type="EMBL" id="KZ303512">
    <property type="protein sequence ID" value="PIA14863.1"/>
    <property type="molecule type" value="Genomic_DNA"/>
</dbReference>
<feature type="compositionally biased region" description="Low complexity" evidence="1">
    <location>
        <begin position="169"/>
        <end position="189"/>
    </location>
</feature>
<dbReference type="AlphaFoldDB" id="A0A2G5B741"/>
<reference evidence="2 3" key="1">
    <citation type="journal article" date="2015" name="Genome Biol. Evol.">
        <title>Phylogenomic analyses indicate that early fungi evolved digesting cell walls of algal ancestors of land plants.</title>
        <authorList>
            <person name="Chang Y."/>
            <person name="Wang S."/>
            <person name="Sekimoto S."/>
            <person name="Aerts A.L."/>
            <person name="Choi C."/>
            <person name="Clum A."/>
            <person name="LaButti K.M."/>
            <person name="Lindquist E.A."/>
            <person name="Yee Ngan C."/>
            <person name="Ohm R.A."/>
            <person name="Salamov A.A."/>
            <person name="Grigoriev I.V."/>
            <person name="Spatafora J.W."/>
            <person name="Berbee M.L."/>
        </authorList>
    </citation>
    <scope>NUCLEOTIDE SEQUENCE [LARGE SCALE GENOMIC DNA]</scope>
    <source>
        <strain evidence="2 3">NRRL 1564</strain>
    </source>
</reference>
<feature type="region of interest" description="Disordered" evidence="1">
    <location>
        <begin position="1"/>
        <end position="27"/>
    </location>
</feature>
<protein>
    <submittedName>
        <fullName evidence="2">Uncharacterized protein</fullName>
    </submittedName>
</protein>
<feature type="compositionally biased region" description="Basic and acidic residues" evidence="1">
    <location>
        <begin position="251"/>
        <end position="262"/>
    </location>
</feature>
<organism evidence="2 3">
    <name type="scientific">Coemansia reversa (strain ATCC 12441 / NRRL 1564)</name>
    <dbReference type="NCBI Taxonomy" id="763665"/>
    <lineage>
        <taxon>Eukaryota</taxon>
        <taxon>Fungi</taxon>
        <taxon>Fungi incertae sedis</taxon>
        <taxon>Zoopagomycota</taxon>
        <taxon>Kickxellomycotina</taxon>
        <taxon>Kickxellomycetes</taxon>
        <taxon>Kickxellales</taxon>
        <taxon>Kickxellaceae</taxon>
        <taxon>Coemansia</taxon>
    </lineage>
</organism>
<dbReference type="OrthoDB" id="5587341at2759"/>
<evidence type="ECO:0000313" key="3">
    <source>
        <dbReference type="Proteomes" id="UP000242474"/>
    </source>
</evidence>
<keyword evidence="3" id="KW-1185">Reference proteome</keyword>
<feature type="compositionally biased region" description="Basic and acidic residues" evidence="1">
    <location>
        <begin position="226"/>
        <end position="242"/>
    </location>
</feature>